<organism evidence="1 2">
    <name type="scientific">Sphingobium xenophagum</name>
    <dbReference type="NCBI Taxonomy" id="121428"/>
    <lineage>
        <taxon>Bacteria</taxon>
        <taxon>Pseudomonadati</taxon>
        <taxon>Pseudomonadota</taxon>
        <taxon>Alphaproteobacteria</taxon>
        <taxon>Sphingomonadales</taxon>
        <taxon>Sphingomonadaceae</taxon>
        <taxon>Sphingobium</taxon>
    </lineage>
</organism>
<dbReference type="Proteomes" id="UP000217141">
    <property type="component" value="Chromosome II"/>
</dbReference>
<evidence type="ECO:0008006" key="3">
    <source>
        <dbReference type="Google" id="ProtNLM"/>
    </source>
</evidence>
<dbReference type="InterPro" id="IPR036890">
    <property type="entry name" value="HATPase_C_sf"/>
</dbReference>
<dbReference type="RefSeq" id="WP_095687244.1">
    <property type="nucleotide sequence ID" value="NZ_CP022746.1"/>
</dbReference>
<dbReference type="AlphaFoldDB" id="A0A249MXH6"/>
<sequence>MTLSTTVSTSVSQGAITRITRLFNGTLLDVLNELFQNGRRGAASQVAITTVTEGGRTLLCVADDGTGIDDPAHLITLGQSGWDDEVVHREDPAGMGMFSLAGRHVEIRSWSPRHATGWKMVIGPDDWESSAPIAVQTCDIASGTEISFELCPAWEKALSWSVAAAARHYPLPVRLNAKPVDRADWLAEAEHIEVALGCRIGVFSGKTLSDQVPRINFHGVTVPCRLPSLIECGRAAQWSVGIDIIDAPQLQLVLPARKEMIENTGLEALRAASMTAIFKAIGKRDGHCLSHKDWLRAKAHGVDLPEVRPRLLQWSPMTGEYTRSGTTRLIDAQGALLTPCHNPNFAQCLARAIGANPEFSTPLVEPEPGFAGYAWYDALPKIEECEFLIVQDGKEHLFDETDDRPDLNSGRADSITALLHIATPDDANKIVRLAADIFISYDSCLDFEVEDAAIFLTPACTMDVDDLTDLLEAICFEAHRDSDADSWDTQHDRFLLDARQLAIEQLLDADEALITRCGAVVSKHLRWLVPQGRTITIYLGADPTRIEITDLPVSEQQGR</sequence>
<dbReference type="SUPFAM" id="SSF55874">
    <property type="entry name" value="ATPase domain of HSP90 chaperone/DNA topoisomerase II/histidine kinase"/>
    <property type="match status" value="1"/>
</dbReference>
<name>A0A249MXH6_SPHXE</name>
<dbReference type="EMBL" id="CP022746">
    <property type="protein sequence ID" value="ASY46036.1"/>
    <property type="molecule type" value="Genomic_DNA"/>
</dbReference>
<reference evidence="1 2" key="1">
    <citation type="submission" date="2017-08" db="EMBL/GenBank/DDBJ databases">
        <title>Whole Genome Sequence of Sphingobium hydrophobicum C1: Insights into Adaption to the Electronic-waste Contaminated Sediment.</title>
        <authorList>
            <person name="Song D."/>
            <person name="Chen X."/>
            <person name="Xu M."/>
        </authorList>
    </citation>
    <scope>NUCLEOTIDE SEQUENCE [LARGE SCALE GENOMIC DNA]</scope>
    <source>
        <strain evidence="1 2">C1</strain>
    </source>
</reference>
<evidence type="ECO:0000313" key="2">
    <source>
        <dbReference type="Proteomes" id="UP000217141"/>
    </source>
</evidence>
<gene>
    <name evidence="1" type="ORF">CJD35_16080</name>
</gene>
<accession>A0A249MXH6</accession>
<protein>
    <recommendedName>
        <fullName evidence="3">Histidine kinase/HSP90-like ATPase domain-containing protein</fullName>
    </recommendedName>
</protein>
<proteinExistence type="predicted"/>
<dbReference type="KEGG" id="shyd:CJD35_16080"/>
<evidence type="ECO:0000313" key="1">
    <source>
        <dbReference type="EMBL" id="ASY46036.1"/>
    </source>
</evidence>